<dbReference type="AlphaFoldDB" id="A0AA37M6D5"/>
<reference evidence="1" key="1">
    <citation type="journal article" date="2016" name="Front. Microbiol.">
        <title>Genome Sequence of the Piezophilic, Mesophilic Sulfate-Reducing Bacterium Desulfovibrio indicus J2T.</title>
        <authorList>
            <person name="Cao J."/>
            <person name="Maignien L."/>
            <person name="Shao Z."/>
            <person name="Alain K."/>
            <person name="Jebbar M."/>
        </authorList>
    </citation>
    <scope>NUCLEOTIDE SEQUENCE</scope>
    <source>
        <strain evidence="1">JCM 32048</strain>
    </source>
</reference>
<organism evidence="1 2">
    <name type="scientific">Methylobacterium frigidaeris</name>
    <dbReference type="NCBI Taxonomy" id="2038277"/>
    <lineage>
        <taxon>Bacteria</taxon>
        <taxon>Pseudomonadati</taxon>
        <taxon>Pseudomonadota</taxon>
        <taxon>Alphaproteobacteria</taxon>
        <taxon>Hyphomicrobiales</taxon>
        <taxon>Methylobacteriaceae</taxon>
        <taxon>Methylobacterium</taxon>
    </lineage>
</organism>
<dbReference type="Proteomes" id="UP001055286">
    <property type="component" value="Unassembled WGS sequence"/>
</dbReference>
<accession>A0AA37M6D5</accession>
<sequence>MLNKKTVIVIGAGSGYDIGMPMGTKLAESIASTTEIPIHQNKRSPNNPIYSEMLRKHARTVGSVHLNHEIVEYDRASNTISTGINLSNSIDDFVNIHQSDDRIIKAAKIAISFNILKAERGCALYNERQGRRYVDFKKTMTSWYRRMFIQLTHGVQKDDIERSFQNMTFINFNYDRCLEFYLIHALMAVFACDEATANKVVSKANIYHPYGQVGYLPGMDAFGTVVQFGGGDNDDYDALRVSDELITYTETISDTSLQQVMKMAVEDAEQIIFLGFGFHAQNMQILTPDQGKITRFKNVFVTGIGLSESNSGFVKNGLISMSSPRDAVINTANHVKMERDLDCARLLGDYDLAIRF</sequence>
<protein>
    <recommendedName>
        <fullName evidence="3">SIR2-like domain-containing protein</fullName>
    </recommendedName>
</protein>
<evidence type="ECO:0000313" key="1">
    <source>
        <dbReference type="EMBL" id="GJD64405.1"/>
    </source>
</evidence>
<proteinExistence type="predicted"/>
<evidence type="ECO:0008006" key="3">
    <source>
        <dbReference type="Google" id="ProtNLM"/>
    </source>
</evidence>
<dbReference type="RefSeq" id="WP_238192509.1">
    <property type="nucleotide sequence ID" value="NZ_BPQJ01000025.1"/>
</dbReference>
<keyword evidence="2" id="KW-1185">Reference proteome</keyword>
<name>A0AA37M6D5_9HYPH</name>
<comment type="caution">
    <text evidence="1">The sequence shown here is derived from an EMBL/GenBank/DDBJ whole genome shotgun (WGS) entry which is preliminary data.</text>
</comment>
<reference evidence="1" key="2">
    <citation type="submission" date="2021-08" db="EMBL/GenBank/DDBJ databases">
        <authorList>
            <person name="Tani A."/>
            <person name="Ola A."/>
            <person name="Ogura Y."/>
            <person name="Katsura K."/>
            <person name="Hayashi T."/>
        </authorList>
    </citation>
    <scope>NUCLEOTIDE SEQUENCE</scope>
    <source>
        <strain evidence="1">JCM 32048</strain>
    </source>
</reference>
<gene>
    <name evidence="1" type="ORF">MPEAHAMD_4587</name>
</gene>
<dbReference type="EMBL" id="BPQJ01000025">
    <property type="protein sequence ID" value="GJD64405.1"/>
    <property type="molecule type" value="Genomic_DNA"/>
</dbReference>
<evidence type="ECO:0000313" key="2">
    <source>
        <dbReference type="Proteomes" id="UP001055286"/>
    </source>
</evidence>